<comment type="caution">
    <text evidence="1">The sequence shown here is derived from an EMBL/GenBank/DDBJ whole genome shotgun (WGS) entry which is preliminary data.</text>
</comment>
<evidence type="ECO:0000313" key="2">
    <source>
        <dbReference type="Proteomes" id="UP000257109"/>
    </source>
</evidence>
<evidence type="ECO:0000313" key="1">
    <source>
        <dbReference type="EMBL" id="RDX73673.1"/>
    </source>
</evidence>
<accession>A0A371F675</accession>
<dbReference type="Proteomes" id="UP000257109">
    <property type="component" value="Unassembled WGS sequence"/>
</dbReference>
<protein>
    <submittedName>
        <fullName evidence="1">Uncharacterized protein</fullName>
    </submittedName>
</protein>
<dbReference type="OrthoDB" id="1932348at2759"/>
<feature type="non-terminal residue" evidence="1">
    <location>
        <position position="1"/>
    </location>
</feature>
<dbReference type="AlphaFoldDB" id="A0A371F675"/>
<keyword evidence="2" id="KW-1185">Reference proteome</keyword>
<reference evidence="1" key="1">
    <citation type="submission" date="2018-05" db="EMBL/GenBank/DDBJ databases">
        <title>Draft genome of Mucuna pruriens seed.</title>
        <authorList>
            <person name="Nnadi N.E."/>
            <person name="Vos R."/>
            <person name="Hasami M.H."/>
            <person name="Devisetty U.K."/>
            <person name="Aguiy J.C."/>
        </authorList>
    </citation>
    <scope>NUCLEOTIDE SEQUENCE [LARGE SCALE GENOMIC DNA]</scope>
    <source>
        <strain evidence="1">JCA_2017</strain>
    </source>
</reference>
<gene>
    <name evidence="1" type="ORF">CR513_46688</name>
</gene>
<organism evidence="1 2">
    <name type="scientific">Mucuna pruriens</name>
    <name type="common">Velvet bean</name>
    <name type="synonym">Dolichos pruriens</name>
    <dbReference type="NCBI Taxonomy" id="157652"/>
    <lineage>
        <taxon>Eukaryota</taxon>
        <taxon>Viridiplantae</taxon>
        <taxon>Streptophyta</taxon>
        <taxon>Embryophyta</taxon>
        <taxon>Tracheophyta</taxon>
        <taxon>Spermatophyta</taxon>
        <taxon>Magnoliopsida</taxon>
        <taxon>eudicotyledons</taxon>
        <taxon>Gunneridae</taxon>
        <taxon>Pentapetalae</taxon>
        <taxon>rosids</taxon>
        <taxon>fabids</taxon>
        <taxon>Fabales</taxon>
        <taxon>Fabaceae</taxon>
        <taxon>Papilionoideae</taxon>
        <taxon>50 kb inversion clade</taxon>
        <taxon>NPAAA clade</taxon>
        <taxon>indigoferoid/millettioid clade</taxon>
        <taxon>Phaseoleae</taxon>
        <taxon>Mucuna</taxon>
    </lineage>
</organism>
<name>A0A371F675_MUCPR</name>
<proteinExistence type="predicted"/>
<dbReference type="EMBL" id="QJKJ01010441">
    <property type="protein sequence ID" value="RDX73673.1"/>
    <property type="molecule type" value="Genomic_DNA"/>
</dbReference>
<sequence>MPITRQQASLEIRGNREEEATLQRLGGGRVSLESREVPCSGHKNGGGEEVKATKIVRCDKGDNRELKRNSLKQYLTRFNNANIFLIVRRHQSWYLDNGCLCHVTGERSMFQDLKSKFKVSSEEDKASIIALQKATLEFNARCFYLSMQNNNSLLYIISV</sequence>